<dbReference type="Proteomes" id="UP000006729">
    <property type="component" value="Chromosome 8"/>
</dbReference>
<sequence length="270" mass="28487">MDNKKKKVGSHRSHLKHQKLLANFQLNDSAVLALAAPPPTVYATVTSNSNSKQRPPVASATVYSRATLHALSSPHGPAPQYHGDPSINHIFMEDWSGDDDLEDEEVDFNSSVEDYVRAFTSPAVGASPAGGQLTPVAFSAVAQSTSPPLPPAVGSISPPLKQTMMPSSLPSGCCASPTSNVAGAQSTPPPLPPAEKIHSPPLEKSMPPSSFPPGYCESSSSTVAGKPLSAPGSNKWRDLFSNRSTVSYTRLQNFSLNHLSKTCDISSEDI</sequence>
<keyword evidence="2" id="KW-1185">Reference proteome</keyword>
<accession>A0ACC0SN74</accession>
<organism evidence="1 2">
    <name type="scientific">Populus trichocarpa</name>
    <name type="common">Western balsam poplar</name>
    <name type="synonym">Populus balsamifera subsp. trichocarpa</name>
    <dbReference type="NCBI Taxonomy" id="3694"/>
    <lineage>
        <taxon>Eukaryota</taxon>
        <taxon>Viridiplantae</taxon>
        <taxon>Streptophyta</taxon>
        <taxon>Embryophyta</taxon>
        <taxon>Tracheophyta</taxon>
        <taxon>Spermatophyta</taxon>
        <taxon>Magnoliopsida</taxon>
        <taxon>eudicotyledons</taxon>
        <taxon>Gunneridae</taxon>
        <taxon>Pentapetalae</taxon>
        <taxon>rosids</taxon>
        <taxon>fabids</taxon>
        <taxon>Malpighiales</taxon>
        <taxon>Salicaceae</taxon>
        <taxon>Saliceae</taxon>
        <taxon>Populus</taxon>
    </lineage>
</organism>
<proteinExistence type="predicted"/>
<evidence type="ECO:0000313" key="2">
    <source>
        <dbReference type="Proteomes" id="UP000006729"/>
    </source>
</evidence>
<comment type="caution">
    <text evidence="1">The sequence shown here is derived from an EMBL/GenBank/DDBJ whole genome shotgun (WGS) entry which is preliminary data.</text>
</comment>
<name>A0ACC0SN74_POPTR</name>
<reference evidence="1 2" key="1">
    <citation type="journal article" date="2006" name="Science">
        <title>The genome of black cottonwood, Populus trichocarpa (Torr. &amp; Gray).</title>
        <authorList>
            <person name="Tuskan G.A."/>
            <person name="Difazio S."/>
            <person name="Jansson S."/>
            <person name="Bohlmann J."/>
            <person name="Grigoriev I."/>
            <person name="Hellsten U."/>
            <person name="Putnam N."/>
            <person name="Ralph S."/>
            <person name="Rombauts S."/>
            <person name="Salamov A."/>
            <person name="Schein J."/>
            <person name="Sterck L."/>
            <person name="Aerts A."/>
            <person name="Bhalerao R.R."/>
            <person name="Bhalerao R.P."/>
            <person name="Blaudez D."/>
            <person name="Boerjan W."/>
            <person name="Brun A."/>
            <person name="Brunner A."/>
            <person name="Busov V."/>
            <person name="Campbell M."/>
            <person name="Carlson J."/>
            <person name="Chalot M."/>
            <person name="Chapman J."/>
            <person name="Chen G.L."/>
            <person name="Cooper D."/>
            <person name="Coutinho P.M."/>
            <person name="Couturier J."/>
            <person name="Covert S."/>
            <person name="Cronk Q."/>
            <person name="Cunningham R."/>
            <person name="Davis J."/>
            <person name="Degroeve S."/>
            <person name="Dejardin A."/>
            <person name="Depamphilis C."/>
            <person name="Detter J."/>
            <person name="Dirks B."/>
            <person name="Dubchak I."/>
            <person name="Duplessis S."/>
            <person name="Ehlting J."/>
            <person name="Ellis B."/>
            <person name="Gendler K."/>
            <person name="Goodstein D."/>
            <person name="Gribskov M."/>
            <person name="Grimwood J."/>
            <person name="Groover A."/>
            <person name="Gunter L."/>
            <person name="Hamberger B."/>
            <person name="Heinze B."/>
            <person name="Helariutta Y."/>
            <person name="Henrissat B."/>
            <person name="Holligan D."/>
            <person name="Holt R."/>
            <person name="Huang W."/>
            <person name="Islam-Faridi N."/>
            <person name="Jones S."/>
            <person name="Jones-Rhoades M."/>
            <person name="Jorgensen R."/>
            <person name="Joshi C."/>
            <person name="Kangasjarvi J."/>
            <person name="Karlsson J."/>
            <person name="Kelleher C."/>
            <person name="Kirkpatrick R."/>
            <person name="Kirst M."/>
            <person name="Kohler A."/>
            <person name="Kalluri U."/>
            <person name="Larimer F."/>
            <person name="Leebens-Mack J."/>
            <person name="Leple J.C."/>
            <person name="Locascio P."/>
            <person name="Lou Y."/>
            <person name="Lucas S."/>
            <person name="Martin F."/>
            <person name="Montanini B."/>
            <person name="Napoli C."/>
            <person name="Nelson D.R."/>
            <person name="Nelson C."/>
            <person name="Nieminen K."/>
            <person name="Nilsson O."/>
            <person name="Pereda V."/>
            <person name="Peter G."/>
            <person name="Philippe R."/>
            <person name="Pilate G."/>
            <person name="Poliakov A."/>
            <person name="Razumovskaya J."/>
            <person name="Richardson P."/>
            <person name="Rinaldi C."/>
            <person name="Ritland K."/>
            <person name="Rouze P."/>
            <person name="Ryaboy D."/>
            <person name="Schmutz J."/>
            <person name="Schrader J."/>
            <person name="Segerman B."/>
            <person name="Shin H."/>
            <person name="Siddiqui A."/>
            <person name="Sterky F."/>
            <person name="Terry A."/>
            <person name="Tsai C.J."/>
            <person name="Uberbacher E."/>
            <person name="Unneberg P."/>
            <person name="Vahala J."/>
            <person name="Wall K."/>
            <person name="Wessler S."/>
            <person name="Yang G."/>
            <person name="Yin T."/>
            <person name="Douglas C."/>
            <person name="Marra M."/>
            <person name="Sandberg G."/>
            <person name="Van de Peer Y."/>
            <person name="Rokhsar D."/>
        </authorList>
    </citation>
    <scope>NUCLEOTIDE SEQUENCE [LARGE SCALE GENOMIC DNA]</scope>
    <source>
        <strain evidence="2">cv. Nisqually</strain>
    </source>
</reference>
<dbReference type="EMBL" id="CM009297">
    <property type="protein sequence ID" value="KAI9390689.1"/>
    <property type="molecule type" value="Genomic_DNA"/>
</dbReference>
<evidence type="ECO:0000313" key="1">
    <source>
        <dbReference type="EMBL" id="KAI9390689.1"/>
    </source>
</evidence>
<gene>
    <name evidence="1" type="ORF">POPTR_008G214723v4</name>
</gene>
<protein>
    <submittedName>
        <fullName evidence="1">Uncharacterized protein</fullName>
    </submittedName>
</protein>